<evidence type="ECO:0000259" key="5">
    <source>
        <dbReference type="Pfam" id="PF04539"/>
    </source>
</evidence>
<dbReference type="NCBIfam" id="TIGR02937">
    <property type="entry name" value="sigma70-ECF"/>
    <property type="match status" value="1"/>
</dbReference>
<evidence type="ECO:0000313" key="9">
    <source>
        <dbReference type="EMBL" id="PVY45100.1"/>
    </source>
</evidence>
<dbReference type="SUPFAM" id="SSF88659">
    <property type="entry name" value="Sigma3 and sigma4 domains of RNA polymerase sigma factors"/>
    <property type="match status" value="2"/>
</dbReference>
<keyword evidence="1" id="KW-0805">Transcription regulation</keyword>
<evidence type="ECO:0000256" key="4">
    <source>
        <dbReference type="ARBA" id="ARBA00023163"/>
    </source>
</evidence>
<dbReference type="InterPro" id="IPR007624">
    <property type="entry name" value="RNA_pol_sigma70_r3"/>
</dbReference>
<dbReference type="GO" id="GO:0003677">
    <property type="term" value="F:DNA binding"/>
    <property type="evidence" value="ECO:0007669"/>
    <property type="project" value="UniProtKB-KW"/>
</dbReference>
<feature type="domain" description="RNA polymerase sigma-70 region 3" evidence="5">
    <location>
        <begin position="98"/>
        <end position="175"/>
    </location>
</feature>
<feature type="domain" description="RNA polymerase sigma-70 region 4" evidence="7">
    <location>
        <begin position="189"/>
        <end position="240"/>
    </location>
</feature>
<proteinExistence type="predicted"/>
<dbReference type="PIRSF" id="PIRSF000770">
    <property type="entry name" value="RNA_pol_sigma-SigE/K"/>
    <property type="match status" value="1"/>
</dbReference>
<keyword evidence="4" id="KW-0804">Transcription</keyword>
<dbReference type="RefSeq" id="WP_165832783.1">
    <property type="nucleotide sequence ID" value="NZ_CABMMC010000047.1"/>
</dbReference>
<dbReference type="PRINTS" id="PR00046">
    <property type="entry name" value="SIGMA70FCT"/>
</dbReference>
<dbReference type="InterPro" id="IPR013325">
    <property type="entry name" value="RNA_pol_sigma_r2"/>
</dbReference>
<dbReference type="InterPro" id="IPR007627">
    <property type="entry name" value="RNA_pol_sigma70_r2"/>
</dbReference>
<gene>
    <name evidence="9" type="ORF">C8D82_10314</name>
    <name evidence="8" type="ORF">HF882_02695</name>
</gene>
<keyword evidence="2" id="KW-0731">Sigma factor</keyword>
<evidence type="ECO:0000313" key="8">
    <source>
        <dbReference type="EMBL" id="NMD85487.1"/>
    </source>
</evidence>
<dbReference type="Pfam" id="PF04539">
    <property type="entry name" value="Sigma70_r3"/>
    <property type="match status" value="1"/>
</dbReference>
<dbReference type="Proteomes" id="UP000576225">
    <property type="component" value="Unassembled WGS sequence"/>
</dbReference>
<evidence type="ECO:0000259" key="6">
    <source>
        <dbReference type="Pfam" id="PF04542"/>
    </source>
</evidence>
<name>A0A2U1B8V2_9BACT</name>
<dbReference type="PANTHER" id="PTHR30603">
    <property type="entry name" value="RNA POLYMERASE SIGMA FACTOR RPO"/>
    <property type="match status" value="1"/>
</dbReference>
<organism evidence="9 10">
    <name type="scientific">Victivallis vadensis</name>
    <dbReference type="NCBI Taxonomy" id="172901"/>
    <lineage>
        <taxon>Bacteria</taxon>
        <taxon>Pseudomonadati</taxon>
        <taxon>Lentisphaerota</taxon>
        <taxon>Lentisphaeria</taxon>
        <taxon>Victivallales</taxon>
        <taxon>Victivallaceae</taxon>
        <taxon>Victivallis</taxon>
    </lineage>
</organism>
<reference evidence="9 10" key="1">
    <citation type="submission" date="2018-04" db="EMBL/GenBank/DDBJ databases">
        <title>Genomic Encyclopedia of Type Strains, Phase IV (KMG-IV): sequencing the most valuable type-strain genomes for metagenomic binning, comparative biology and taxonomic classification.</title>
        <authorList>
            <person name="Goeker M."/>
        </authorList>
    </citation>
    <scope>NUCLEOTIDE SEQUENCE [LARGE SCALE GENOMIC DNA]</scope>
    <source>
        <strain evidence="9 10">DSM 14823</strain>
    </source>
</reference>
<dbReference type="EMBL" id="QEKH01000003">
    <property type="protein sequence ID" value="PVY45100.1"/>
    <property type="molecule type" value="Genomic_DNA"/>
</dbReference>
<evidence type="ECO:0000313" key="11">
    <source>
        <dbReference type="Proteomes" id="UP000576225"/>
    </source>
</evidence>
<keyword evidence="10" id="KW-1185">Reference proteome</keyword>
<dbReference type="SUPFAM" id="SSF88946">
    <property type="entry name" value="Sigma2 domain of RNA polymerase sigma factors"/>
    <property type="match status" value="1"/>
</dbReference>
<dbReference type="EMBL" id="JABAEW010000003">
    <property type="protein sequence ID" value="NMD85487.1"/>
    <property type="molecule type" value="Genomic_DNA"/>
</dbReference>
<dbReference type="GO" id="GO:0016987">
    <property type="term" value="F:sigma factor activity"/>
    <property type="evidence" value="ECO:0007669"/>
    <property type="project" value="UniProtKB-KW"/>
</dbReference>
<dbReference type="Pfam" id="PF04545">
    <property type="entry name" value="Sigma70_r4"/>
    <property type="match status" value="1"/>
</dbReference>
<dbReference type="InterPro" id="IPR013324">
    <property type="entry name" value="RNA_pol_sigma_r3/r4-like"/>
</dbReference>
<evidence type="ECO:0000259" key="7">
    <source>
        <dbReference type="Pfam" id="PF04545"/>
    </source>
</evidence>
<dbReference type="PANTHER" id="PTHR30603:SF47">
    <property type="entry name" value="RNA POLYMERASE SIGMA FACTOR SIGD, CHLOROPLASTIC"/>
    <property type="match status" value="1"/>
</dbReference>
<dbReference type="InterPro" id="IPR050239">
    <property type="entry name" value="Sigma-70_RNA_pol_init_factors"/>
</dbReference>
<evidence type="ECO:0000256" key="1">
    <source>
        <dbReference type="ARBA" id="ARBA00023015"/>
    </source>
</evidence>
<dbReference type="CDD" id="cd06171">
    <property type="entry name" value="Sigma70_r4"/>
    <property type="match status" value="1"/>
</dbReference>
<dbReference type="Gene3D" id="1.10.601.10">
    <property type="entry name" value="RNA Polymerase Primary Sigma Factor"/>
    <property type="match status" value="1"/>
</dbReference>
<dbReference type="GeneID" id="78294006"/>
<dbReference type="Gene3D" id="1.10.10.10">
    <property type="entry name" value="Winged helix-like DNA-binding domain superfamily/Winged helix DNA-binding domain"/>
    <property type="match status" value="2"/>
</dbReference>
<dbReference type="InterPro" id="IPR036388">
    <property type="entry name" value="WH-like_DNA-bd_sf"/>
</dbReference>
<feature type="domain" description="RNA polymerase sigma-70 region 2" evidence="6">
    <location>
        <begin position="18"/>
        <end position="85"/>
    </location>
</feature>
<dbReference type="GO" id="GO:0006352">
    <property type="term" value="P:DNA-templated transcription initiation"/>
    <property type="evidence" value="ECO:0007669"/>
    <property type="project" value="InterPro"/>
</dbReference>
<accession>A0A2U1B8V2</accession>
<evidence type="ECO:0000256" key="2">
    <source>
        <dbReference type="ARBA" id="ARBA00023082"/>
    </source>
</evidence>
<evidence type="ECO:0000256" key="3">
    <source>
        <dbReference type="ARBA" id="ARBA00023125"/>
    </source>
</evidence>
<evidence type="ECO:0000313" key="10">
    <source>
        <dbReference type="Proteomes" id="UP000245959"/>
    </source>
</evidence>
<dbReference type="Pfam" id="PF04542">
    <property type="entry name" value="Sigma70_r2"/>
    <property type="match status" value="1"/>
</dbReference>
<reference evidence="8 11" key="2">
    <citation type="submission" date="2020-04" db="EMBL/GenBank/DDBJ databases">
        <authorList>
            <person name="Hitch T.C.A."/>
            <person name="Wylensek D."/>
            <person name="Clavel T."/>
        </authorList>
    </citation>
    <scope>NUCLEOTIDE SEQUENCE [LARGE SCALE GENOMIC DNA]</scope>
    <source>
        <strain evidence="8 11">COR2-253-APC-1A</strain>
    </source>
</reference>
<protein>
    <submittedName>
        <fullName evidence="9">RNA polymerase primary sigma factor</fullName>
    </submittedName>
    <submittedName>
        <fullName evidence="8">RNA polymerase sigma factor RpoD/SigA</fullName>
    </submittedName>
</protein>
<dbReference type="InterPro" id="IPR014284">
    <property type="entry name" value="RNA_pol_sigma-70_dom"/>
</dbReference>
<dbReference type="Proteomes" id="UP000245959">
    <property type="component" value="Unassembled WGS sequence"/>
</dbReference>
<keyword evidence="3" id="KW-0238">DNA-binding</keyword>
<sequence length="248" mass="28243">METPKQEKNLKNAEVKALIEENLRLVQKIANDFLGRGLPWEDLVSEGNRGLMTAARRYDPSRGARFSTYSAWWIKQAIRQAIAEQAQMVRVPIGTQTHWRKIRRIVNELTEALGHAPSDEEVAEAANLPLATVNRLRGSRQIDVQSLNAPISDGDPDGGEFQDFFQDDTEPAPDQQLIKLEDVENLLSLLETLTEREQKVLRLRFGLDGEPIRTLDEVGTELNCTNERVRQIQNQALRKLHAQLENMR</sequence>
<dbReference type="AlphaFoldDB" id="A0A2U1B8V2"/>
<comment type="caution">
    <text evidence="9">The sequence shown here is derived from an EMBL/GenBank/DDBJ whole genome shotgun (WGS) entry which is preliminary data.</text>
</comment>
<dbReference type="InterPro" id="IPR000943">
    <property type="entry name" value="RNA_pol_sigma70"/>
</dbReference>
<dbReference type="InterPro" id="IPR007630">
    <property type="entry name" value="RNA_pol_sigma70_r4"/>
</dbReference>